<dbReference type="HOGENOM" id="CLU_1230217_0_0_1"/>
<dbReference type="STRING" id="685588.A0A067SNM5"/>
<name>A0A067SNM5_GALM3</name>
<dbReference type="Proteomes" id="UP000027222">
    <property type="component" value="Unassembled WGS sequence"/>
</dbReference>
<sequence>MSFSVDDLVSSLSSNHIGQEAIDLATLQAQLAETLAGGHCRGGSTYHAHDTQTRQTSFSTRGRSQRTQPSNTPTVRTPSSSSLHHAWGMDTTPHGRGRANSISSTYLDETEEDERMVEDLLIPLSAPLSDPATPSPQFEQELPSSSSSASQAHITLPYQINTNPFPSYSYASDPAASSPTTSLFATTDPFYIAQLQAASQQHAQSQSVFAQNGRLTQNSPFALPTQYHQFHVQSQWDGVGAMSMTSMPATTCATAF</sequence>
<evidence type="ECO:0000256" key="1">
    <source>
        <dbReference type="SAM" id="MobiDB-lite"/>
    </source>
</evidence>
<feature type="compositionally biased region" description="Polar residues" evidence="1">
    <location>
        <begin position="53"/>
        <end position="83"/>
    </location>
</feature>
<dbReference type="OrthoDB" id="3262664at2759"/>
<evidence type="ECO:0000313" key="2">
    <source>
        <dbReference type="EMBL" id="KDR68373.1"/>
    </source>
</evidence>
<feature type="region of interest" description="Disordered" evidence="1">
    <location>
        <begin position="125"/>
        <end position="150"/>
    </location>
</feature>
<organism evidence="2 3">
    <name type="scientific">Galerina marginata (strain CBS 339.88)</name>
    <dbReference type="NCBI Taxonomy" id="685588"/>
    <lineage>
        <taxon>Eukaryota</taxon>
        <taxon>Fungi</taxon>
        <taxon>Dikarya</taxon>
        <taxon>Basidiomycota</taxon>
        <taxon>Agaricomycotina</taxon>
        <taxon>Agaricomycetes</taxon>
        <taxon>Agaricomycetidae</taxon>
        <taxon>Agaricales</taxon>
        <taxon>Agaricineae</taxon>
        <taxon>Strophariaceae</taxon>
        <taxon>Galerina</taxon>
    </lineage>
</organism>
<dbReference type="AlphaFoldDB" id="A0A067SNM5"/>
<feature type="region of interest" description="Disordered" evidence="1">
    <location>
        <begin position="43"/>
        <end position="101"/>
    </location>
</feature>
<dbReference type="EMBL" id="KL142408">
    <property type="protein sequence ID" value="KDR68373.1"/>
    <property type="molecule type" value="Genomic_DNA"/>
</dbReference>
<evidence type="ECO:0000313" key="3">
    <source>
        <dbReference type="Proteomes" id="UP000027222"/>
    </source>
</evidence>
<feature type="compositionally biased region" description="Low complexity" evidence="1">
    <location>
        <begin position="135"/>
        <end position="150"/>
    </location>
</feature>
<gene>
    <name evidence="2" type="ORF">GALMADRAFT_231333</name>
</gene>
<keyword evidence="3" id="KW-1185">Reference proteome</keyword>
<reference evidence="3" key="1">
    <citation type="journal article" date="2014" name="Proc. Natl. Acad. Sci. U.S.A.">
        <title>Extensive sampling of basidiomycete genomes demonstrates inadequacy of the white-rot/brown-rot paradigm for wood decay fungi.</title>
        <authorList>
            <person name="Riley R."/>
            <person name="Salamov A.A."/>
            <person name="Brown D.W."/>
            <person name="Nagy L.G."/>
            <person name="Floudas D."/>
            <person name="Held B.W."/>
            <person name="Levasseur A."/>
            <person name="Lombard V."/>
            <person name="Morin E."/>
            <person name="Otillar R."/>
            <person name="Lindquist E.A."/>
            <person name="Sun H."/>
            <person name="LaButti K.M."/>
            <person name="Schmutz J."/>
            <person name="Jabbour D."/>
            <person name="Luo H."/>
            <person name="Baker S.E."/>
            <person name="Pisabarro A.G."/>
            <person name="Walton J.D."/>
            <person name="Blanchette R.A."/>
            <person name="Henrissat B."/>
            <person name="Martin F."/>
            <person name="Cullen D."/>
            <person name="Hibbett D.S."/>
            <person name="Grigoriev I.V."/>
        </authorList>
    </citation>
    <scope>NUCLEOTIDE SEQUENCE [LARGE SCALE GENOMIC DNA]</scope>
    <source>
        <strain evidence="3">CBS 339.88</strain>
    </source>
</reference>
<proteinExistence type="predicted"/>
<protein>
    <submittedName>
        <fullName evidence="2">Uncharacterized protein</fullName>
    </submittedName>
</protein>
<accession>A0A067SNM5</accession>